<keyword evidence="2 16" id="KW-0436">Ligase</keyword>
<dbReference type="InterPro" id="IPR036025">
    <property type="entry name" value="RtcB-like_sf"/>
</dbReference>
<keyword evidence="7" id="KW-0692">RNA repair</keyword>
<dbReference type="GO" id="GO:0005525">
    <property type="term" value="F:GTP binding"/>
    <property type="evidence" value="ECO:0007669"/>
    <property type="project" value="UniProtKB-KW"/>
</dbReference>
<gene>
    <name evidence="16" type="ORF">AVDCRST_MAG03-3154</name>
</gene>
<keyword evidence="3" id="KW-0540">Nuclease</keyword>
<dbReference type="InterPro" id="IPR006141">
    <property type="entry name" value="Intein_N"/>
</dbReference>
<evidence type="ECO:0000256" key="10">
    <source>
        <dbReference type="ARBA" id="ARBA00023211"/>
    </source>
</evidence>
<evidence type="ECO:0000256" key="4">
    <source>
        <dbReference type="ARBA" id="ARBA00022723"/>
    </source>
</evidence>
<accession>A0A6J4Q765</accession>
<dbReference type="SMART" id="SM00306">
    <property type="entry name" value="HintN"/>
    <property type="match status" value="1"/>
</dbReference>
<evidence type="ECO:0000256" key="7">
    <source>
        <dbReference type="ARBA" id="ARBA00022800"/>
    </source>
</evidence>
<dbReference type="Pfam" id="PF01139">
    <property type="entry name" value="RtcB"/>
    <property type="match status" value="2"/>
</dbReference>
<evidence type="ECO:0000256" key="1">
    <source>
        <dbReference type="ARBA" id="ARBA00012726"/>
    </source>
</evidence>
<dbReference type="GO" id="GO:0006396">
    <property type="term" value="P:RNA processing"/>
    <property type="evidence" value="ECO:0007669"/>
    <property type="project" value="InterPro"/>
</dbReference>
<feature type="binding site" evidence="14">
    <location>
        <position position="551"/>
    </location>
    <ligand>
        <name>Mn(2+)</name>
        <dbReference type="ChEBI" id="CHEBI:29035"/>
        <label>1</label>
    </ligand>
</feature>
<dbReference type="PANTHER" id="PTHR43749:SF2">
    <property type="entry name" value="RNA-SPLICING LIGASE RTCB"/>
    <property type="match status" value="1"/>
</dbReference>
<keyword evidence="6" id="KW-0255">Endonuclease</keyword>
<dbReference type="GO" id="GO:0004519">
    <property type="term" value="F:endonuclease activity"/>
    <property type="evidence" value="ECO:0007669"/>
    <property type="project" value="UniProtKB-KW"/>
</dbReference>
<dbReference type="PROSITE" id="PS50157">
    <property type="entry name" value="ZINC_FINGER_C2H2_2"/>
    <property type="match status" value="1"/>
</dbReference>
<keyword evidence="6" id="KW-0378">Hydrolase</keyword>
<sequence>MVNGRDLIENGWPEGPAIGLALAAAKSLRAAGMDEDSILRELEKTRAAPGAPTDPALEPLARELLKLQYAASRALEHELRDEPRPYGVWGPDLIEPGTTAQMEDAMRLPVSIGGALMPDAHLGYGLPVGGVLATEGAVIPWAVGVDIAPLRGDTLVPTLDGRSHRIKELCEKGGEFGVWSCRPDGKVVAARARAFQTQKNAPLIRITLDNDRVIECTPDHRFMMRDGTYVEAKSLGPGASLMPFYSRLDKEGYMRVRQNYSGAFLRAHWIVARSGLLGGIPRFEGQRTVIHHQNFDEADNRPENLVFMGDHDHSRYHRSLIDRNEHWQSEEFERKRKAALSAKKLTVEGMEEYRKRAENLKAYWAHRPEEFRKFVEAASENNKTPRRRAQSAKIASRTYACGVCGKEIKSIIALSSHRRWKHPDSDWATVYHNAYNHAVVKIEELIEHEDVYCLDVPDYHNFALDAGVFVHNCRMRLSVYDVSPDLIEDRREDLTEVLLRNTNFGAGSKFKEGRRPEHEVLDDPAWEATSFLQGLKDTGRAQLGTSGSGNHFVEWGLFETLGEEEEAGGVFVPGRRYLALLSHSGSRGVGFKIANRYSKIAKGKHPELDKGVADLAWLDLTSEEGEEYWLSMQLAGRYASANHAVIHDKVSCALGEEVLTKVENHHNFAWSEEVGGREAIVHRKGATPAGRGVMGVIPGSMGDPGYVVRGKGNARSINSAAHGAGRRMSRTQAFKTLSEERWREYLADRGITLIGGSLDEAPAAYKDVEAVVSLQGDLVDLVGRFTPKIVRMDAGGGPWKKKRK</sequence>
<keyword evidence="8" id="KW-0404">Intron homing</keyword>
<dbReference type="AlphaFoldDB" id="A0A6J4Q765"/>
<evidence type="ECO:0000256" key="12">
    <source>
        <dbReference type="PIRSR" id="PIRSR601233-1"/>
    </source>
</evidence>
<dbReference type="InterPro" id="IPR036844">
    <property type="entry name" value="Hint_dom_sf"/>
</dbReference>
<dbReference type="NCBIfam" id="TIGR01443">
    <property type="entry name" value="intein_Cterm"/>
    <property type="match status" value="1"/>
</dbReference>
<dbReference type="PANTHER" id="PTHR43749">
    <property type="entry name" value="RNA-SPLICING LIGASE RTCB"/>
    <property type="match status" value="1"/>
</dbReference>
<dbReference type="GO" id="GO:0042245">
    <property type="term" value="P:RNA repair"/>
    <property type="evidence" value="ECO:0007669"/>
    <property type="project" value="UniProtKB-KW"/>
</dbReference>
<feature type="binding site" evidence="13">
    <location>
        <begin position="666"/>
        <end position="667"/>
    </location>
    <ligand>
        <name>GMP</name>
        <dbReference type="ChEBI" id="CHEBI:58115"/>
    </ligand>
</feature>
<dbReference type="InterPro" id="IPR013087">
    <property type="entry name" value="Znf_C2H2_type"/>
</dbReference>
<feature type="domain" description="C2H2-type" evidence="15">
    <location>
        <begin position="399"/>
        <end position="427"/>
    </location>
</feature>
<dbReference type="SMART" id="SM00305">
    <property type="entry name" value="HintC"/>
    <property type="match status" value="1"/>
</dbReference>
<reference evidence="16" key="1">
    <citation type="submission" date="2020-02" db="EMBL/GenBank/DDBJ databases">
        <authorList>
            <person name="Meier V. D."/>
        </authorList>
    </citation>
    <scope>NUCLEOTIDE SEQUENCE</scope>
    <source>
        <strain evidence="16">AVDCRST_MAG03</strain>
    </source>
</reference>
<organism evidence="16">
    <name type="scientific">uncultured Rubrobacteraceae bacterium</name>
    <dbReference type="NCBI Taxonomy" id="349277"/>
    <lineage>
        <taxon>Bacteria</taxon>
        <taxon>Bacillati</taxon>
        <taxon>Actinomycetota</taxon>
        <taxon>Rubrobacteria</taxon>
        <taxon>Rubrobacterales</taxon>
        <taxon>Rubrobacteraceae</taxon>
        <taxon>environmental samples</taxon>
    </lineage>
</organism>
<feature type="binding site" evidence="14">
    <location>
        <position position="146"/>
    </location>
    <ligand>
        <name>Mn(2+)</name>
        <dbReference type="ChEBI" id="CHEBI:29035"/>
        <label>1</label>
    </ligand>
</feature>
<dbReference type="PROSITE" id="PS00028">
    <property type="entry name" value="ZINC_FINGER_C2H2_1"/>
    <property type="match status" value="1"/>
</dbReference>
<keyword evidence="10 14" id="KW-0464">Manganese</keyword>
<dbReference type="GO" id="GO:0016539">
    <property type="term" value="P:intein-mediated protein splicing"/>
    <property type="evidence" value="ECO:0007669"/>
    <property type="project" value="InterPro"/>
</dbReference>
<dbReference type="InterPro" id="IPR003587">
    <property type="entry name" value="Hint_dom_N"/>
</dbReference>
<dbReference type="SUPFAM" id="SSF103365">
    <property type="entry name" value="Hypothetical protein PH1602"/>
    <property type="match status" value="1"/>
</dbReference>
<feature type="binding site" evidence="14">
    <location>
        <position position="666"/>
    </location>
    <ligand>
        <name>Mn(2+)</name>
        <dbReference type="ChEBI" id="CHEBI:29035"/>
        <label>2</label>
    </ligand>
</feature>
<dbReference type="PROSITE" id="PS50818">
    <property type="entry name" value="INTEIN_C_TER"/>
    <property type="match status" value="1"/>
</dbReference>
<dbReference type="GO" id="GO:0006281">
    <property type="term" value="P:DNA repair"/>
    <property type="evidence" value="ECO:0007669"/>
    <property type="project" value="TreeGrafter"/>
</dbReference>
<evidence type="ECO:0000256" key="11">
    <source>
        <dbReference type="ARBA" id="ARBA00047746"/>
    </source>
</evidence>
<dbReference type="GO" id="GO:0030145">
    <property type="term" value="F:manganese ion binding"/>
    <property type="evidence" value="ECO:0007669"/>
    <property type="project" value="TreeGrafter"/>
</dbReference>
<evidence type="ECO:0000256" key="2">
    <source>
        <dbReference type="ARBA" id="ARBA00022598"/>
    </source>
</evidence>
<comment type="catalytic activity">
    <reaction evidence="11">
        <text>a 3'-end 3'-phospho-ribonucleotide-RNA + a 5'-end dephospho-ribonucleoside-RNA + GTP = a ribonucleotidyl-ribonucleotide-RNA + GMP + diphosphate</text>
        <dbReference type="Rhea" id="RHEA:68076"/>
        <dbReference type="Rhea" id="RHEA-COMP:10463"/>
        <dbReference type="Rhea" id="RHEA-COMP:13936"/>
        <dbReference type="Rhea" id="RHEA-COMP:17355"/>
        <dbReference type="ChEBI" id="CHEBI:33019"/>
        <dbReference type="ChEBI" id="CHEBI:37565"/>
        <dbReference type="ChEBI" id="CHEBI:58115"/>
        <dbReference type="ChEBI" id="CHEBI:83062"/>
        <dbReference type="ChEBI" id="CHEBI:138284"/>
        <dbReference type="ChEBI" id="CHEBI:173118"/>
        <dbReference type="EC" id="6.5.1.8"/>
    </reaction>
</comment>
<evidence type="ECO:0000256" key="9">
    <source>
        <dbReference type="ARBA" id="ARBA00023134"/>
    </source>
</evidence>
<dbReference type="SUPFAM" id="SSF51294">
    <property type="entry name" value="Hedgehog/intein (Hint) domain"/>
    <property type="match status" value="1"/>
</dbReference>
<name>A0A6J4Q765_9ACTN</name>
<dbReference type="EMBL" id="CADCUT010000189">
    <property type="protein sequence ID" value="CAA9429821.1"/>
    <property type="molecule type" value="Genomic_DNA"/>
</dbReference>
<evidence type="ECO:0000256" key="13">
    <source>
        <dbReference type="PIRSR" id="PIRSR601233-2"/>
    </source>
</evidence>
<protein>
    <recommendedName>
        <fullName evidence="1">3'-phosphate/5'-hydroxy nucleic acid ligase</fullName>
        <ecNumber evidence="1">6.5.1.8</ecNumber>
    </recommendedName>
</protein>
<keyword evidence="4 14" id="KW-0479">Metal-binding</keyword>
<dbReference type="GO" id="GO:0003909">
    <property type="term" value="F:DNA ligase activity"/>
    <property type="evidence" value="ECO:0007669"/>
    <property type="project" value="TreeGrafter"/>
</dbReference>
<keyword evidence="9 13" id="KW-0342">GTP-binding</keyword>
<evidence type="ECO:0000259" key="15">
    <source>
        <dbReference type="PROSITE" id="PS50157"/>
    </source>
</evidence>
<feature type="binding site" evidence="13">
    <location>
        <begin position="722"/>
        <end position="725"/>
    </location>
    <ligand>
        <name>GMP</name>
        <dbReference type="ChEBI" id="CHEBI:58115"/>
    </ligand>
</feature>
<dbReference type="EC" id="6.5.1.8" evidence="1"/>
<dbReference type="InterPro" id="IPR001233">
    <property type="entry name" value="RtcB"/>
</dbReference>
<dbReference type="InterPro" id="IPR030934">
    <property type="entry name" value="Intein_C"/>
</dbReference>
<evidence type="ECO:0000256" key="8">
    <source>
        <dbReference type="ARBA" id="ARBA00022886"/>
    </source>
</evidence>
<proteinExistence type="predicted"/>
<dbReference type="InterPro" id="IPR052915">
    <property type="entry name" value="RtcB-like"/>
</dbReference>
<comment type="cofactor">
    <cofactor evidence="14">
        <name>Mn(2+)</name>
        <dbReference type="ChEBI" id="CHEBI:29035"/>
    </cofactor>
    <text evidence="14">Binds 2 manganese ions per subunit.</text>
</comment>
<dbReference type="Gene3D" id="3.90.1860.10">
    <property type="entry name" value="tRNA-splicing ligase RtcB"/>
    <property type="match status" value="2"/>
</dbReference>
<evidence type="ECO:0000256" key="5">
    <source>
        <dbReference type="ARBA" id="ARBA00022741"/>
    </source>
</evidence>
<dbReference type="NCBIfam" id="TIGR01445">
    <property type="entry name" value="intein_Nterm"/>
    <property type="match status" value="1"/>
</dbReference>
<evidence type="ECO:0000256" key="6">
    <source>
        <dbReference type="ARBA" id="ARBA00022759"/>
    </source>
</evidence>
<dbReference type="GO" id="GO:0170057">
    <property type="term" value="F:RNA ligase (GTP) activity"/>
    <property type="evidence" value="ECO:0007669"/>
    <property type="project" value="UniProtKB-EC"/>
</dbReference>
<feature type="binding site" evidence="13">
    <location>
        <begin position="698"/>
        <end position="701"/>
    </location>
    <ligand>
        <name>GMP</name>
        <dbReference type="ChEBI" id="CHEBI:58115"/>
    </ligand>
</feature>
<dbReference type="InterPro" id="IPR003586">
    <property type="entry name" value="Hint_dom_C"/>
</dbReference>
<dbReference type="Gene3D" id="2.170.16.10">
    <property type="entry name" value="Hedgehog/Intein (Hint) domain"/>
    <property type="match status" value="1"/>
</dbReference>
<feature type="binding site" evidence="14">
    <location>
        <position position="583"/>
    </location>
    <ligand>
        <name>Mn(2+)</name>
        <dbReference type="ChEBI" id="CHEBI:29035"/>
        <label>2</label>
    </ligand>
</feature>
<feature type="binding site" evidence="13">
    <location>
        <begin position="550"/>
        <end position="554"/>
    </location>
    <ligand>
        <name>GMP</name>
        <dbReference type="ChEBI" id="CHEBI:58115"/>
    </ligand>
</feature>
<evidence type="ECO:0000313" key="16">
    <source>
        <dbReference type="EMBL" id="CAA9429821.1"/>
    </source>
</evidence>
<dbReference type="GO" id="GO:0006314">
    <property type="term" value="P:intron homing"/>
    <property type="evidence" value="ECO:0007669"/>
    <property type="project" value="UniProtKB-KW"/>
</dbReference>
<keyword evidence="5 13" id="KW-0547">Nucleotide-binding</keyword>
<feature type="active site" description="GMP-histidine intermediate" evidence="12">
    <location>
        <position position="722"/>
    </location>
</feature>
<dbReference type="CDD" id="cd00081">
    <property type="entry name" value="Hint"/>
    <property type="match status" value="1"/>
</dbReference>
<evidence type="ECO:0000256" key="3">
    <source>
        <dbReference type="ARBA" id="ARBA00022722"/>
    </source>
</evidence>
<evidence type="ECO:0000256" key="14">
    <source>
        <dbReference type="PIRSR" id="PIRSR601233-3"/>
    </source>
</evidence>
<dbReference type="Pfam" id="PF14890">
    <property type="entry name" value="Intein_splicing"/>
    <property type="match status" value="1"/>
</dbReference>